<reference evidence="2" key="2">
    <citation type="submission" date="2021-04" db="EMBL/GenBank/DDBJ databases">
        <authorList>
            <person name="Gilroy R."/>
        </authorList>
    </citation>
    <scope>NUCLEOTIDE SEQUENCE</scope>
    <source>
        <strain evidence="2">ChiBcec15-1070</strain>
    </source>
</reference>
<dbReference type="PROSITE" id="PS51257">
    <property type="entry name" value="PROKAR_LIPOPROTEIN"/>
    <property type="match status" value="1"/>
</dbReference>
<reference evidence="2" key="1">
    <citation type="journal article" date="2021" name="PeerJ">
        <title>Extensive microbial diversity within the chicken gut microbiome revealed by metagenomics and culture.</title>
        <authorList>
            <person name="Gilroy R."/>
            <person name="Ravi A."/>
            <person name="Getino M."/>
            <person name="Pursley I."/>
            <person name="Horton D.L."/>
            <person name="Alikhan N.F."/>
            <person name="Baker D."/>
            <person name="Gharbi K."/>
            <person name="Hall N."/>
            <person name="Watson M."/>
            <person name="Adriaenssens E.M."/>
            <person name="Foster-Nyarko E."/>
            <person name="Jarju S."/>
            <person name="Secka A."/>
            <person name="Antonio M."/>
            <person name="Oren A."/>
            <person name="Chaudhuri R.R."/>
            <person name="La Ragione R."/>
            <person name="Hildebrand F."/>
            <person name="Pallen M.J."/>
        </authorList>
    </citation>
    <scope>NUCLEOTIDE SEQUENCE</scope>
    <source>
        <strain evidence="2">ChiBcec15-1070</strain>
    </source>
</reference>
<evidence type="ECO:0000256" key="1">
    <source>
        <dbReference type="SAM" id="SignalP"/>
    </source>
</evidence>
<feature type="chain" id="PRO_5038920564" description="Lipoprotein" evidence="1">
    <location>
        <begin position="22"/>
        <end position="326"/>
    </location>
</feature>
<comment type="caution">
    <text evidence="2">The sequence shown here is derived from an EMBL/GenBank/DDBJ whole genome shotgun (WGS) entry which is preliminary data.</text>
</comment>
<dbReference type="Proteomes" id="UP000823926">
    <property type="component" value="Unassembled WGS sequence"/>
</dbReference>
<dbReference type="EMBL" id="DXHL01000025">
    <property type="protein sequence ID" value="HIW10893.1"/>
    <property type="molecule type" value="Genomic_DNA"/>
</dbReference>
<keyword evidence="1" id="KW-0732">Signal</keyword>
<gene>
    <name evidence="2" type="ORF">H9888_05245</name>
</gene>
<accession>A0A9D1TXU7</accession>
<name>A0A9D1TXU7_9BACT</name>
<proteinExistence type="predicted"/>
<evidence type="ECO:0008006" key="4">
    <source>
        <dbReference type="Google" id="ProtNLM"/>
    </source>
</evidence>
<evidence type="ECO:0000313" key="2">
    <source>
        <dbReference type="EMBL" id="HIW10893.1"/>
    </source>
</evidence>
<feature type="signal peptide" evidence="1">
    <location>
        <begin position="1"/>
        <end position="21"/>
    </location>
</feature>
<evidence type="ECO:0000313" key="3">
    <source>
        <dbReference type="Proteomes" id="UP000823926"/>
    </source>
</evidence>
<sequence length="326" mass="36068">MKNKLFYITIFLLSAALSACRMDKPEPVPSGQSCAIRLEVNRERTIQEEEKPMAAHKAASTDLYGIQVYKKGLSSYSKYAYGIYDDVENIYLDLTAGTTYKIEMTLIPNGKNLIASESNGGYYEPFIVGGFSPTPGAITNQMTKTLNNYLEGLSTGFATITTADGQSAGYNRPPISRFYGVVEEFTPTTDTRLTIDLKWVCFGLTIAPEGLTDGHIEVEMEGAPTLTVTPENPDAVTKQIFTFDHSLSSDDWRADDYSESVPISVTWVKSDGTRIVFRDQSTPTTLKRKINTILSLSLGEETSNSNVTINREEEILTDQVEVIVRP</sequence>
<organism evidence="2 3">
    <name type="scientific">Candidatus Rikenella faecigallinarum</name>
    <dbReference type="NCBI Taxonomy" id="2838745"/>
    <lineage>
        <taxon>Bacteria</taxon>
        <taxon>Pseudomonadati</taxon>
        <taxon>Bacteroidota</taxon>
        <taxon>Bacteroidia</taxon>
        <taxon>Bacteroidales</taxon>
        <taxon>Rikenellaceae</taxon>
        <taxon>Rikenella</taxon>
    </lineage>
</organism>
<protein>
    <recommendedName>
        <fullName evidence="4">Lipoprotein</fullName>
    </recommendedName>
</protein>
<dbReference type="AlphaFoldDB" id="A0A9D1TXU7"/>